<organism evidence="1 2">
    <name type="scientific">Bradymonas sediminis</name>
    <dbReference type="NCBI Taxonomy" id="1548548"/>
    <lineage>
        <taxon>Bacteria</taxon>
        <taxon>Deltaproteobacteria</taxon>
        <taxon>Bradymonadales</taxon>
        <taxon>Bradymonadaceae</taxon>
        <taxon>Bradymonas</taxon>
    </lineage>
</organism>
<dbReference type="KEGG" id="bsed:DN745_08690"/>
<name>A0A2Z4FKD0_9DELT</name>
<dbReference type="RefSeq" id="WP_111333999.1">
    <property type="nucleotide sequence ID" value="NZ_CP030032.1"/>
</dbReference>
<dbReference type="OrthoDB" id="10004758at2"/>
<evidence type="ECO:0000313" key="2">
    <source>
        <dbReference type="Proteomes" id="UP000249799"/>
    </source>
</evidence>
<dbReference type="Proteomes" id="UP000249799">
    <property type="component" value="Chromosome"/>
</dbReference>
<gene>
    <name evidence="1" type="ORF">DN745_08690</name>
</gene>
<keyword evidence="2" id="KW-1185">Reference proteome</keyword>
<reference evidence="1 2" key="1">
    <citation type="submission" date="2018-06" db="EMBL/GenBank/DDBJ databases">
        <title>Lujinxingia sediminis gen. nov. sp. nov., a new facultative anaerobic member of the class Deltaproteobacteria, and proposal of Lujinxingaceae fam. nov.</title>
        <authorList>
            <person name="Guo L.-Y."/>
            <person name="Li C.-M."/>
            <person name="Wang S."/>
            <person name="Du Z.-J."/>
        </authorList>
    </citation>
    <scope>NUCLEOTIDE SEQUENCE [LARGE SCALE GENOMIC DNA]</scope>
    <source>
        <strain evidence="1 2">FA350</strain>
    </source>
</reference>
<dbReference type="EMBL" id="CP030032">
    <property type="protein sequence ID" value="AWV89409.1"/>
    <property type="molecule type" value="Genomic_DNA"/>
</dbReference>
<proteinExistence type="predicted"/>
<evidence type="ECO:0000313" key="1">
    <source>
        <dbReference type="EMBL" id="AWV89409.1"/>
    </source>
</evidence>
<accession>A0A2Z4FKD0</accession>
<protein>
    <submittedName>
        <fullName evidence="1">Uncharacterized protein</fullName>
    </submittedName>
</protein>
<dbReference type="AlphaFoldDB" id="A0A2Z4FKD0"/>
<sequence length="272" mass="29653">MHSNHLQILGLGQTRASQSGLWALLIGGLGLSLWAQVFYLPLSDELRFAEPSMLRMLAYLAPLAALLVGGILRAGFLTLLAFTVAFVPGILWLSPSALSAIEQPWSMVRIGVTLAAYVATAAAGVGPTQTLGRRIDGAESAVSKPQPTRRVDGVYPFYFALRGLLLFALLFVIQYAIFRDPVVAQKLAQSYPTRPEAAATFIGIFSFFAWCVAAYSLFFVPLMNLEYAARRLEREVNATLETPGRARRLRVALWGGLAILASATGWFLNFVI</sequence>